<dbReference type="Proteomes" id="UP001500945">
    <property type="component" value="Unassembled WGS sequence"/>
</dbReference>
<comment type="caution">
    <text evidence="2">The sequence shown here is derived from an EMBL/GenBank/DDBJ whole genome shotgun (WGS) entry which is preliminary data.</text>
</comment>
<gene>
    <name evidence="2" type="ORF">GCM10023168_29530</name>
</gene>
<feature type="transmembrane region" description="Helical" evidence="1">
    <location>
        <begin position="134"/>
        <end position="158"/>
    </location>
</feature>
<accession>A0ABP8KM84</accession>
<evidence type="ECO:0000256" key="1">
    <source>
        <dbReference type="SAM" id="Phobius"/>
    </source>
</evidence>
<keyword evidence="1" id="KW-0472">Membrane</keyword>
<protein>
    <submittedName>
        <fullName evidence="2">Uncharacterized protein</fullName>
    </submittedName>
</protein>
<keyword evidence="1" id="KW-0812">Transmembrane</keyword>
<dbReference type="EMBL" id="BAABGM010000019">
    <property type="protein sequence ID" value="GAA4410138.1"/>
    <property type="molecule type" value="Genomic_DNA"/>
</dbReference>
<keyword evidence="3" id="KW-1185">Reference proteome</keyword>
<reference evidence="3" key="1">
    <citation type="journal article" date="2019" name="Int. J. Syst. Evol. Microbiol.">
        <title>The Global Catalogue of Microorganisms (GCM) 10K type strain sequencing project: providing services to taxonomists for standard genome sequencing and annotation.</title>
        <authorList>
            <consortium name="The Broad Institute Genomics Platform"/>
            <consortium name="The Broad Institute Genome Sequencing Center for Infectious Disease"/>
            <person name="Wu L."/>
            <person name="Ma J."/>
        </authorList>
    </citation>
    <scope>NUCLEOTIDE SEQUENCE [LARGE SCALE GENOMIC DNA]</scope>
    <source>
        <strain evidence="3">JCM 17809</strain>
    </source>
</reference>
<feature type="transmembrane region" description="Helical" evidence="1">
    <location>
        <begin position="100"/>
        <end position="122"/>
    </location>
</feature>
<sequence length="179" mass="19978">MRHLVIDLDRLITSREGLFDGEPSADSPYRYTEEAMLDLEEAVQAAARLSAQSWSTPIPALAAWKALGGPFEEQFEWSKLRPHVEGFPRRPIWRRAVRSTFGWAWAAFVLVLTVLGVGYQVSGYDEDASLTDQLFLGMVAFAALGAFVLAMLTIGWGLQWYQRRRPPSAGKPGGRHAAR</sequence>
<keyword evidence="1" id="KW-1133">Transmembrane helix</keyword>
<evidence type="ECO:0000313" key="3">
    <source>
        <dbReference type="Proteomes" id="UP001500945"/>
    </source>
</evidence>
<organism evidence="2 3">
    <name type="scientific">Fodinibacter luteus</name>
    <dbReference type="NCBI Taxonomy" id="552064"/>
    <lineage>
        <taxon>Bacteria</taxon>
        <taxon>Bacillati</taxon>
        <taxon>Actinomycetota</taxon>
        <taxon>Actinomycetes</taxon>
        <taxon>Micrococcales</taxon>
        <taxon>Intrasporangiaceae</taxon>
        <taxon>Fodinibacter (ex Wang et al. 2009)</taxon>
    </lineage>
</organism>
<proteinExistence type="predicted"/>
<name>A0ABP8KM84_9MICO</name>
<evidence type="ECO:0000313" key="2">
    <source>
        <dbReference type="EMBL" id="GAA4410138.1"/>
    </source>
</evidence>